<dbReference type="PROSITE" id="PS50294">
    <property type="entry name" value="WD_REPEATS_REGION"/>
    <property type="match status" value="3"/>
</dbReference>
<dbReference type="InterPro" id="IPR001680">
    <property type="entry name" value="WD40_rpt"/>
</dbReference>
<sequence length="359" mass="38892">MPAIAPYRIIRSQSGFVEGVVHLPGGQHIITCSYNGSPKLWDLESSTQIGDDWRDEGTNVGLKTIALSPKGDMIAGGSIDGTVRLWSIETGKVVRRWTGHTEAVKSLCWSPDGERVVSGPGAIDKTIKVWNVRSATPVLDLKTGQSVHAVSYSPKATKIATAGSNIQIWDIKTGKLLWTIVCSSASTLDDKAILKFKNMEVACDLGLTSDTPKYIDVACSLAWTSDEEKLIAGDMRGSIRIFDTATWRQIALLDGHRGPVHAITLSRNDRLLVSASGDQKARLWNLDTNFLVGPALQHEHFVTSAAFSADGTLLSTGCADENAYVWNIYTILQATGLEDLLPVISLSDAPKSELKQDEC</sequence>
<dbReference type="InterPro" id="IPR015943">
    <property type="entry name" value="WD40/YVTN_repeat-like_dom_sf"/>
</dbReference>
<dbReference type="EMBL" id="KN835264">
    <property type="protein sequence ID" value="KIK41601.1"/>
    <property type="molecule type" value="Genomic_DNA"/>
</dbReference>
<dbReference type="Pfam" id="PF00400">
    <property type="entry name" value="WD40"/>
    <property type="match status" value="5"/>
</dbReference>
<name>A0A0D0AIB7_9AGAM</name>
<dbReference type="AlphaFoldDB" id="A0A0D0AIB7"/>
<dbReference type="InterPro" id="IPR020472">
    <property type="entry name" value="WD40_PAC1"/>
</dbReference>
<dbReference type="SMART" id="SM00320">
    <property type="entry name" value="WD40"/>
    <property type="match status" value="7"/>
</dbReference>
<organism evidence="4 5">
    <name type="scientific">Suillus luteus UH-Slu-Lm8-n1</name>
    <dbReference type="NCBI Taxonomy" id="930992"/>
    <lineage>
        <taxon>Eukaryota</taxon>
        <taxon>Fungi</taxon>
        <taxon>Dikarya</taxon>
        <taxon>Basidiomycota</taxon>
        <taxon>Agaricomycotina</taxon>
        <taxon>Agaricomycetes</taxon>
        <taxon>Agaricomycetidae</taxon>
        <taxon>Boletales</taxon>
        <taxon>Suillineae</taxon>
        <taxon>Suillaceae</taxon>
        <taxon>Suillus</taxon>
    </lineage>
</organism>
<evidence type="ECO:0000313" key="4">
    <source>
        <dbReference type="EMBL" id="KIK41601.1"/>
    </source>
</evidence>
<evidence type="ECO:0000256" key="3">
    <source>
        <dbReference type="PROSITE-ProRule" id="PRU00221"/>
    </source>
</evidence>
<proteinExistence type="predicted"/>
<feature type="repeat" description="WD" evidence="3">
    <location>
        <begin position="55"/>
        <end position="96"/>
    </location>
</feature>
<dbReference type="InterPro" id="IPR019775">
    <property type="entry name" value="WD40_repeat_CS"/>
</dbReference>
<keyword evidence="5" id="KW-1185">Reference proteome</keyword>
<feature type="repeat" description="WD" evidence="3">
    <location>
        <begin position="253"/>
        <end position="288"/>
    </location>
</feature>
<evidence type="ECO:0000313" key="5">
    <source>
        <dbReference type="Proteomes" id="UP000054485"/>
    </source>
</evidence>
<feature type="repeat" description="WD" evidence="3">
    <location>
        <begin position="97"/>
        <end position="140"/>
    </location>
</feature>
<dbReference type="Gene3D" id="2.130.10.10">
    <property type="entry name" value="YVTN repeat-like/Quinoprotein amine dehydrogenase"/>
    <property type="match status" value="2"/>
</dbReference>
<feature type="repeat" description="WD" evidence="3">
    <location>
        <begin position="10"/>
        <end position="51"/>
    </location>
</feature>
<dbReference type="PRINTS" id="PR00320">
    <property type="entry name" value="GPROTEINBRPT"/>
</dbReference>
<keyword evidence="1 3" id="KW-0853">WD repeat</keyword>
<accession>A0A0D0AIB7</accession>
<gene>
    <name evidence="4" type="ORF">CY34DRAFT_199218</name>
</gene>
<feature type="repeat" description="WD" evidence="3">
    <location>
        <begin position="295"/>
        <end position="328"/>
    </location>
</feature>
<dbReference type="InParanoid" id="A0A0D0AIB7"/>
<evidence type="ECO:0000256" key="1">
    <source>
        <dbReference type="ARBA" id="ARBA00022574"/>
    </source>
</evidence>
<dbReference type="PROSITE" id="PS50082">
    <property type="entry name" value="WD_REPEATS_2"/>
    <property type="match status" value="5"/>
</dbReference>
<reference evidence="5" key="2">
    <citation type="submission" date="2015-01" db="EMBL/GenBank/DDBJ databases">
        <title>Evolutionary Origins and Diversification of the Mycorrhizal Mutualists.</title>
        <authorList>
            <consortium name="DOE Joint Genome Institute"/>
            <consortium name="Mycorrhizal Genomics Consortium"/>
            <person name="Kohler A."/>
            <person name="Kuo A."/>
            <person name="Nagy L.G."/>
            <person name="Floudas D."/>
            <person name="Copeland A."/>
            <person name="Barry K.W."/>
            <person name="Cichocki N."/>
            <person name="Veneault-Fourrey C."/>
            <person name="LaButti K."/>
            <person name="Lindquist E.A."/>
            <person name="Lipzen A."/>
            <person name="Lundell T."/>
            <person name="Morin E."/>
            <person name="Murat C."/>
            <person name="Riley R."/>
            <person name="Ohm R."/>
            <person name="Sun H."/>
            <person name="Tunlid A."/>
            <person name="Henrissat B."/>
            <person name="Grigoriev I.V."/>
            <person name="Hibbett D.S."/>
            <person name="Martin F."/>
        </authorList>
    </citation>
    <scope>NUCLEOTIDE SEQUENCE [LARGE SCALE GENOMIC DNA]</scope>
    <source>
        <strain evidence="5">UH-Slu-Lm8-n1</strain>
    </source>
</reference>
<dbReference type="InterPro" id="IPR036322">
    <property type="entry name" value="WD40_repeat_dom_sf"/>
</dbReference>
<dbReference type="CDD" id="cd00200">
    <property type="entry name" value="WD40"/>
    <property type="match status" value="1"/>
</dbReference>
<dbReference type="SUPFAM" id="SSF50978">
    <property type="entry name" value="WD40 repeat-like"/>
    <property type="match status" value="1"/>
</dbReference>
<dbReference type="STRING" id="930992.A0A0D0AIB7"/>
<dbReference type="Proteomes" id="UP000054485">
    <property type="component" value="Unassembled WGS sequence"/>
</dbReference>
<evidence type="ECO:0000256" key="2">
    <source>
        <dbReference type="ARBA" id="ARBA00022737"/>
    </source>
</evidence>
<protein>
    <recommendedName>
        <fullName evidence="6">WD40 repeat-like protein</fullName>
    </recommendedName>
</protein>
<reference evidence="4 5" key="1">
    <citation type="submission" date="2014-04" db="EMBL/GenBank/DDBJ databases">
        <authorList>
            <consortium name="DOE Joint Genome Institute"/>
            <person name="Kuo A."/>
            <person name="Ruytinx J."/>
            <person name="Rineau F."/>
            <person name="Colpaert J."/>
            <person name="Kohler A."/>
            <person name="Nagy L.G."/>
            <person name="Floudas D."/>
            <person name="Copeland A."/>
            <person name="Barry K.W."/>
            <person name="Cichocki N."/>
            <person name="Veneault-Fourrey C."/>
            <person name="LaButti K."/>
            <person name="Lindquist E.A."/>
            <person name="Lipzen A."/>
            <person name="Lundell T."/>
            <person name="Morin E."/>
            <person name="Murat C."/>
            <person name="Sun H."/>
            <person name="Tunlid A."/>
            <person name="Henrissat B."/>
            <person name="Grigoriev I.V."/>
            <person name="Hibbett D.S."/>
            <person name="Martin F."/>
            <person name="Nordberg H.P."/>
            <person name="Cantor M.N."/>
            <person name="Hua S.X."/>
        </authorList>
    </citation>
    <scope>NUCLEOTIDE SEQUENCE [LARGE SCALE GENOMIC DNA]</scope>
    <source>
        <strain evidence="4 5">UH-Slu-Lm8-n1</strain>
    </source>
</reference>
<evidence type="ECO:0008006" key="6">
    <source>
        <dbReference type="Google" id="ProtNLM"/>
    </source>
</evidence>
<dbReference type="PANTHER" id="PTHR19879">
    <property type="entry name" value="TRANSCRIPTION INITIATION FACTOR TFIID"/>
    <property type="match status" value="1"/>
</dbReference>
<dbReference type="OrthoDB" id="3203311at2759"/>
<dbReference type="PANTHER" id="PTHR19879:SF9">
    <property type="entry name" value="TRANSCRIPTION INITIATION FACTOR TFIID SUBUNIT 5"/>
    <property type="match status" value="1"/>
</dbReference>
<dbReference type="PROSITE" id="PS00678">
    <property type="entry name" value="WD_REPEATS_1"/>
    <property type="match status" value="2"/>
</dbReference>
<dbReference type="HOGENOM" id="CLU_000288_57_33_1"/>
<keyword evidence="2" id="KW-0677">Repeat</keyword>